<feature type="transmembrane region" description="Helical" evidence="11">
    <location>
        <begin position="992"/>
        <end position="1009"/>
    </location>
</feature>
<protein>
    <recommendedName>
        <fullName evidence="15">Zn(2)-C6 fungal-type domain-containing protein</fullName>
    </recommendedName>
</protein>
<evidence type="ECO:0000256" key="2">
    <source>
        <dbReference type="ARBA" id="ARBA00008335"/>
    </source>
</evidence>
<dbReference type="CDD" id="cd00067">
    <property type="entry name" value="GAL4"/>
    <property type="match status" value="1"/>
</dbReference>
<dbReference type="GO" id="GO:0008270">
    <property type="term" value="F:zinc ion binding"/>
    <property type="evidence" value="ECO:0007669"/>
    <property type="project" value="InterPro"/>
</dbReference>
<feature type="region of interest" description="Disordered" evidence="10">
    <location>
        <begin position="868"/>
        <end position="898"/>
    </location>
</feature>
<feature type="compositionally biased region" description="Polar residues" evidence="10">
    <location>
        <begin position="883"/>
        <end position="894"/>
    </location>
</feature>
<feature type="transmembrane region" description="Helical" evidence="11">
    <location>
        <begin position="939"/>
        <end position="961"/>
    </location>
</feature>
<feature type="transmembrane region" description="Helical" evidence="11">
    <location>
        <begin position="1122"/>
        <end position="1142"/>
    </location>
</feature>
<dbReference type="InterPro" id="IPR001138">
    <property type="entry name" value="Zn2Cys6_DnaBD"/>
</dbReference>
<evidence type="ECO:0000256" key="3">
    <source>
        <dbReference type="ARBA" id="ARBA00022448"/>
    </source>
</evidence>
<dbReference type="Pfam" id="PF04082">
    <property type="entry name" value="Fungal_trans"/>
    <property type="match status" value="1"/>
</dbReference>
<dbReference type="GO" id="GO:0003677">
    <property type="term" value="F:DNA binding"/>
    <property type="evidence" value="ECO:0007669"/>
    <property type="project" value="InterPro"/>
</dbReference>
<organism evidence="14">
    <name type="scientific">Psilocybe cubensis</name>
    <name type="common">Psychedelic mushroom</name>
    <name type="synonym">Stropharia cubensis</name>
    <dbReference type="NCBI Taxonomy" id="181762"/>
    <lineage>
        <taxon>Eukaryota</taxon>
        <taxon>Fungi</taxon>
        <taxon>Dikarya</taxon>
        <taxon>Basidiomycota</taxon>
        <taxon>Agaricomycotina</taxon>
        <taxon>Agaricomycetes</taxon>
        <taxon>Agaricomycetidae</taxon>
        <taxon>Agaricales</taxon>
        <taxon>Agaricineae</taxon>
        <taxon>Strophariaceae</taxon>
        <taxon>Psilocybe</taxon>
    </lineage>
</organism>
<feature type="transmembrane region" description="Helical" evidence="11">
    <location>
        <begin position="1030"/>
        <end position="1050"/>
    </location>
</feature>
<feature type="transmembrane region" description="Helical" evidence="11">
    <location>
        <begin position="968"/>
        <end position="986"/>
    </location>
</feature>
<feature type="transmembrane region" description="Helical" evidence="11">
    <location>
        <begin position="1154"/>
        <end position="1173"/>
    </location>
</feature>
<dbReference type="CDD" id="cd12148">
    <property type="entry name" value="fungal_TF_MHR"/>
    <property type="match status" value="1"/>
</dbReference>
<evidence type="ECO:0000256" key="6">
    <source>
        <dbReference type="ARBA" id="ARBA00022989"/>
    </source>
</evidence>
<dbReference type="PROSITE" id="PS50850">
    <property type="entry name" value="MFS"/>
    <property type="match status" value="1"/>
</dbReference>
<dbReference type="Gene3D" id="1.20.1250.20">
    <property type="entry name" value="MFS general substrate transporter like domains"/>
    <property type="match status" value="2"/>
</dbReference>
<dbReference type="InterPro" id="IPR020846">
    <property type="entry name" value="MFS_dom"/>
</dbReference>
<dbReference type="GO" id="GO:0000981">
    <property type="term" value="F:DNA-binding transcription factor activity, RNA polymerase II-specific"/>
    <property type="evidence" value="ECO:0007669"/>
    <property type="project" value="InterPro"/>
</dbReference>
<dbReference type="InterPro" id="IPR036864">
    <property type="entry name" value="Zn2-C6_fun-type_DNA-bd_sf"/>
</dbReference>
<feature type="domain" description="Major facilitator superfamily (MFS) profile" evidence="13">
    <location>
        <begin position="906"/>
        <end position="1298"/>
    </location>
</feature>
<evidence type="ECO:0000259" key="12">
    <source>
        <dbReference type="PROSITE" id="PS50048"/>
    </source>
</evidence>
<feature type="transmembrane region" description="Helical" evidence="11">
    <location>
        <begin position="1185"/>
        <end position="1203"/>
    </location>
</feature>
<dbReference type="Gene3D" id="4.10.240.10">
    <property type="entry name" value="Zn(2)-C6 fungal-type DNA-binding domain"/>
    <property type="match status" value="1"/>
</dbReference>
<dbReference type="InterPro" id="IPR007219">
    <property type="entry name" value="XnlR_reg_dom"/>
</dbReference>
<keyword evidence="4 11" id="KW-0812">Transmembrane</keyword>
<dbReference type="SMART" id="SM00066">
    <property type="entry name" value="GAL4"/>
    <property type="match status" value="1"/>
</dbReference>
<dbReference type="GO" id="GO:0022857">
    <property type="term" value="F:transmembrane transporter activity"/>
    <property type="evidence" value="ECO:0007669"/>
    <property type="project" value="InterPro"/>
</dbReference>
<keyword evidence="7 11" id="KW-0472">Membrane</keyword>
<keyword evidence="6 11" id="KW-1133">Transmembrane helix</keyword>
<feature type="transmembrane region" description="Helical" evidence="11">
    <location>
        <begin position="1056"/>
        <end position="1078"/>
    </location>
</feature>
<evidence type="ECO:0000256" key="4">
    <source>
        <dbReference type="ARBA" id="ARBA00022692"/>
    </source>
</evidence>
<evidence type="ECO:0000256" key="1">
    <source>
        <dbReference type="ARBA" id="ARBA00004127"/>
    </source>
</evidence>
<comment type="similarity">
    <text evidence="2">Belongs to the major facilitator superfamily.</text>
</comment>
<dbReference type="GO" id="GO:0012505">
    <property type="term" value="C:endomembrane system"/>
    <property type="evidence" value="ECO:0007669"/>
    <property type="project" value="UniProtKB-SubCell"/>
</dbReference>
<evidence type="ECO:0000256" key="10">
    <source>
        <dbReference type="SAM" id="MobiDB-lite"/>
    </source>
</evidence>
<dbReference type="PROSITE" id="PS50048">
    <property type="entry name" value="ZN2_CY6_FUNGAL_2"/>
    <property type="match status" value="1"/>
</dbReference>
<dbReference type="Pfam" id="PF07690">
    <property type="entry name" value="MFS_1"/>
    <property type="match status" value="1"/>
</dbReference>
<evidence type="ECO:0000256" key="7">
    <source>
        <dbReference type="ARBA" id="ARBA00023136"/>
    </source>
</evidence>
<dbReference type="GO" id="GO:0006351">
    <property type="term" value="P:DNA-templated transcription"/>
    <property type="evidence" value="ECO:0007669"/>
    <property type="project" value="InterPro"/>
</dbReference>
<evidence type="ECO:0008006" key="15">
    <source>
        <dbReference type="Google" id="ProtNLM"/>
    </source>
</evidence>
<evidence type="ECO:0000256" key="9">
    <source>
        <dbReference type="SAM" id="Coils"/>
    </source>
</evidence>
<comment type="caution">
    <text evidence="14">The sequence shown here is derived from an EMBL/GenBank/DDBJ whole genome shotgun (WGS) entry which is preliminary data.</text>
</comment>
<dbReference type="InterPro" id="IPR011701">
    <property type="entry name" value="MFS"/>
</dbReference>
<feature type="transmembrane region" description="Helical" evidence="11">
    <location>
        <begin position="1209"/>
        <end position="1227"/>
    </location>
</feature>
<dbReference type="PANTHER" id="PTHR23514:SF3">
    <property type="entry name" value="BYPASS OF STOP CODON PROTEIN 6"/>
    <property type="match status" value="1"/>
</dbReference>
<feature type="region of interest" description="Disordered" evidence="10">
    <location>
        <begin position="630"/>
        <end position="657"/>
    </location>
</feature>
<feature type="compositionally biased region" description="Polar residues" evidence="10">
    <location>
        <begin position="637"/>
        <end position="657"/>
    </location>
</feature>
<dbReference type="InterPro" id="IPR051788">
    <property type="entry name" value="MFS_Transporter"/>
</dbReference>
<feature type="coiled-coil region" evidence="9">
    <location>
        <begin position="63"/>
        <end position="90"/>
    </location>
</feature>
<dbReference type="EMBL" id="JAFIQS010000006">
    <property type="protein sequence ID" value="KAG5168411.1"/>
    <property type="molecule type" value="Genomic_DNA"/>
</dbReference>
<gene>
    <name evidence="14" type="ORF">JR316_007010</name>
</gene>
<keyword evidence="3" id="KW-0813">Transport</keyword>
<keyword evidence="8" id="KW-0539">Nucleus</keyword>
<evidence type="ECO:0000259" key="13">
    <source>
        <dbReference type="PROSITE" id="PS50850"/>
    </source>
</evidence>
<feature type="domain" description="Zn(2)-C6 fungal-type" evidence="12">
    <location>
        <begin position="25"/>
        <end position="58"/>
    </location>
</feature>
<dbReference type="SUPFAM" id="SSF103473">
    <property type="entry name" value="MFS general substrate transporter"/>
    <property type="match status" value="1"/>
</dbReference>
<dbReference type="Pfam" id="PF00172">
    <property type="entry name" value="Zn_clus"/>
    <property type="match status" value="1"/>
</dbReference>
<comment type="subcellular location">
    <subcellularLocation>
        <location evidence="1">Endomembrane system</location>
        <topology evidence="1">Multi-pass membrane protein</topology>
    </subcellularLocation>
</comment>
<feature type="transmembrane region" description="Helical" evidence="11">
    <location>
        <begin position="1273"/>
        <end position="1292"/>
    </location>
</feature>
<feature type="transmembrane region" description="Helical" evidence="11">
    <location>
        <begin position="1239"/>
        <end position="1261"/>
    </location>
</feature>
<proteinExistence type="inferred from homology"/>
<sequence length="1300" mass="144098">MSDEATISQEARSASRVKKKRLRGACDACRIRKTKCDSAESPLNICSSCIANNVRCRHEMPRYQKLIDRHEEAIDYINNLQDRIQKLENYIQKIHPGQDIDRIINEPDGLLPANASYASTSSGTYGSISLKYPSNVDPHTNTVTYSTPENNDDQLGQDELDEISLSKDLKNLSTSDPADVRFFGQASSVMLAKHVTDVKKEITGDSEIVLSSKYRRPIYWNLCSWELPYINDLETVYIYPEYDLLMELITIYFEKVNNLIPLLHQPTFMESVKSGQHHWDSSFGMVVLLVCAHGAKYSKDPRVFMPDDSIGLSSGWKYFIQVPLHRKQLLYKSTVYDLQYYAARPYQLASMFLVGTSMPYACWNFAVIGLRYAYEKGIHRRQGQGNAPTVESELLKRAFWHDVEYPIECDDEYWETGDPKTAFKQPQGKPCSITAFNCFIKLCEILGFALRTLYANKKSKALLGFIGPDWEGKMVAELDSSINKWSEDLPEHLQWDPHRKDTVVFNQTVNLHLFYYYIQIQIHRPYLIKKSSLTLPSLAMCKNAARSCTRILDASLARGTCVLPNALSIAYTAGMVITFSLLAASRSTGQTGGSKEDIENLQKCMNYLQQIENRWYSAGKLLDSLREAGDIPEHGSQHINNASSSNDPSTVQSDPTHISQDMTEMSTAMFNELLGSTNISGSNHALNSWDLQRILLVEMGYLPNESAPITTSITSSLGPENPQLQNSAGIFQSNDGFNAFTQTVNGALSPLSDATNLINFEDWNKYLSPMAPVCPKQIPLSTYSLKILPLLFSIPYPPLRIKISALISVTDSDTMDRFAQTSHTTVLMELTPVQKVSRNQSTSSSMKAKSKVNSEVVDTASGSQLRRVSIEETLTNEERKSVNTRPATGPSAGTKSREQKFTGRIQFLSLCFTLFLAGWNDGTTGPLLLRIQEVYHVNFTVVSLIFVLACTGFLAGALANIHLTEKIGFGKAVALGSVFQIVAYSIQCSAPPFPLFVIAYAINGVGVALQDAQANGFVATLSNNPESKMGILHAAYGLGAFAAPLVATQFAHLPRWSFHFLVSLGLSVLNTICLVAIFRFKPQNECLLEAGEVVPEKSAVQEEQTRTQNTFGLVMRNRSVHLIAFFILVYVGVEVTIGGWIVTFIIDERNGGPSAGYISSGFFGGLTVGRVLLLWVNKKVGERRVLFIYGALCFALEFVIWFVPSLIGNAVAISIVGVLLGPMYPIVMNQASRILPRWILTGSIGWIAGFGQAGSALFPFITGAVAERHGIKSLQPLLISMMGLMLGLWALVPNAPARLD</sequence>
<evidence type="ECO:0000256" key="11">
    <source>
        <dbReference type="SAM" id="Phobius"/>
    </source>
</evidence>
<dbReference type="PANTHER" id="PTHR23514">
    <property type="entry name" value="BYPASS OF STOP CODON PROTEIN 6"/>
    <property type="match status" value="1"/>
</dbReference>
<dbReference type="GO" id="GO:0016020">
    <property type="term" value="C:membrane"/>
    <property type="evidence" value="ECO:0007669"/>
    <property type="project" value="TreeGrafter"/>
</dbReference>
<dbReference type="FunFam" id="1.20.1250.20:FF:000286">
    <property type="entry name" value="MFS efflux transporter"/>
    <property type="match status" value="1"/>
</dbReference>
<accession>A0A8H8CK40</accession>
<dbReference type="InterPro" id="IPR036259">
    <property type="entry name" value="MFS_trans_sf"/>
</dbReference>
<reference evidence="14" key="1">
    <citation type="submission" date="2021-02" db="EMBL/GenBank/DDBJ databases">
        <title>Psilocybe cubensis genome.</title>
        <authorList>
            <person name="Mckernan K.J."/>
            <person name="Crawford S."/>
            <person name="Trippe A."/>
            <person name="Kane L.T."/>
            <person name="Mclaughlin S."/>
        </authorList>
    </citation>
    <scope>NUCLEOTIDE SEQUENCE [LARGE SCALE GENOMIC DNA]</scope>
    <source>
        <strain evidence="14">MGC-MH-2018</strain>
    </source>
</reference>
<keyword evidence="9" id="KW-0175">Coiled coil</keyword>
<keyword evidence="5" id="KW-0479">Metal-binding</keyword>
<evidence type="ECO:0000256" key="8">
    <source>
        <dbReference type="ARBA" id="ARBA00023242"/>
    </source>
</evidence>
<dbReference type="PROSITE" id="PS00463">
    <property type="entry name" value="ZN2_CY6_FUNGAL_1"/>
    <property type="match status" value="1"/>
</dbReference>
<dbReference type="SUPFAM" id="SSF57701">
    <property type="entry name" value="Zn2/Cys6 DNA-binding domain"/>
    <property type="match status" value="1"/>
</dbReference>
<evidence type="ECO:0000256" key="5">
    <source>
        <dbReference type="ARBA" id="ARBA00022723"/>
    </source>
</evidence>
<name>A0A8H8CK40_PSICU</name>
<evidence type="ECO:0000313" key="14">
    <source>
        <dbReference type="EMBL" id="KAG5168411.1"/>
    </source>
</evidence>